<keyword evidence="1" id="KW-0812">Transmembrane</keyword>
<keyword evidence="1" id="KW-0472">Membrane</keyword>
<keyword evidence="1" id="KW-1133">Transmembrane helix</keyword>
<proteinExistence type="predicted"/>
<dbReference type="Proteomes" id="UP000019483">
    <property type="component" value="Unassembled WGS sequence"/>
</dbReference>
<reference evidence="2 3" key="1">
    <citation type="submission" date="2013-08" db="EMBL/GenBank/DDBJ databases">
        <authorList>
            <consortium name="DOE Joint Genome Institute"/>
            <person name="Eisen J."/>
            <person name="Huntemann M."/>
            <person name="Han J."/>
            <person name="Chen A."/>
            <person name="Kyrpides N."/>
            <person name="Mavromatis K."/>
            <person name="Markowitz V."/>
            <person name="Palaniappan K."/>
            <person name="Ivanova N."/>
            <person name="Schaumberg A."/>
            <person name="Pati A."/>
            <person name="Liolios K."/>
            <person name="Nordberg H.P."/>
            <person name="Cantor M.N."/>
            <person name="Hua S.X."/>
            <person name="Woyke T."/>
        </authorList>
    </citation>
    <scope>NUCLEOTIDE SEQUENCE [LARGE SCALE GENOMIC DNA]</scope>
    <source>
        <strain evidence="2 3">DSM 2278</strain>
    </source>
</reference>
<feature type="transmembrane region" description="Helical" evidence="1">
    <location>
        <begin position="12"/>
        <end position="30"/>
    </location>
</feature>
<evidence type="ECO:0000313" key="2">
    <source>
        <dbReference type="EMBL" id="ETA69294.1"/>
    </source>
</evidence>
<evidence type="ECO:0000313" key="3">
    <source>
        <dbReference type="Proteomes" id="UP000019483"/>
    </source>
</evidence>
<dbReference type="EMBL" id="AZAJ01000001">
    <property type="protein sequence ID" value="ETA69294.1"/>
    <property type="molecule type" value="Genomic_DNA"/>
</dbReference>
<gene>
    <name evidence="2" type="ORF">MettiDRAFT_2790</name>
</gene>
<name>W9DRB6_METTI</name>
<comment type="caution">
    <text evidence="2">The sequence shown here is derived from an EMBL/GenBank/DDBJ whole genome shotgun (WGS) entry which is preliminary data.</text>
</comment>
<organism evidence="2 3">
    <name type="scientific">Methanolobus tindarius DSM 2278</name>
    <dbReference type="NCBI Taxonomy" id="1090322"/>
    <lineage>
        <taxon>Archaea</taxon>
        <taxon>Methanobacteriati</taxon>
        <taxon>Methanobacteriota</taxon>
        <taxon>Stenosarchaea group</taxon>
        <taxon>Methanomicrobia</taxon>
        <taxon>Methanosarcinales</taxon>
        <taxon>Methanosarcinaceae</taxon>
        <taxon>Methanolobus</taxon>
    </lineage>
</organism>
<sequence>MAMDRISSTDKIVCLFLMIVVIPYLISDIYDKIYIVLINAH</sequence>
<dbReference type="AlphaFoldDB" id="W9DRB6"/>
<protein>
    <submittedName>
        <fullName evidence="2">Uncharacterized protein</fullName>
    </submittedName>
</protein>
<accession>W9DRB6</accession>
<evidence type="ECO:0000256" key="1">
    <source>
        <dbReference type="SAM" id="Phobius"/>
    </source>
</evidence>
<dbReference type="STRING" id="1090322.MettiDRAFT_2790"/>
<keyword evidence="3" id="KW-1185">Reference proteome</keyword>